<proteinExistence type="predicted"/>
<dbReference type="SUPFAM" id="SSF50249">
    <property type="entry name" value="Nucleic acid-binding proteins"/>
    <property type="match status" value="5"/>
</dbReference>
<dbReference type="EMBL" id="GGEC01049971">
    <property type="protein sequence ID" value="MBX30455.1"/>
    <property type="molecule type" value="Transcribed_RNA"/>
</dbReference>
<dbReference type="InterPro" id="IPR045209">
    <property type="entry name" value="Rrp5"/>
</dbReference>
<dbReference type="GO" id="GO:0006364">
    <property type="term" value="P:rRNA processing"/>
    <property type="evidence" value="ECO:0007669"/>
    <property type="project" value="UniProtKB-KW"/>
</dbReference>
<dbReference type="GO" id="GO:0003723">
    <property type="term" value="F:RNA binding"/>
    <property type="evidence" value="ECO:0007669"/>
    <property type="project" value="TreeGrafter"/>
</dbReference>
<name>A0A2P2MJS6_RHIMU</name>
<protein>
    <recommendedName>
        <fullName evidence="6">S1 motif domain-containing protein</fullName>
    </recommendedName>
</protein>
<evidence type="ECO:0000256" key="4">
    <source>
        <dbReference type="ARBA" id="ARBA00023242"/>
    </source>
</evidence>
<evidence type="ECO:0000256" key="2">
    <source>
        <dbReference type="ARBA" id="ARBA00022552"/>
    </source>
</evidence>
<evidence type="ECO:0000256" key="3">
    <source>
        <dbReference type="ARBA" id="ARBA00022737"/>
    </source>
</evidence>
<dbReference type="FunFam" id="2.40.50.140:FF:000155">
    <property type="entry name" value="rRNA biogenesis protein RRP5"/>
    <property type="match status" value="1"/>
</dbReference>
<accession>A0A2P2MJS6</accession>
<organism evidence="7">
    <name type="scientific">Rhizophora mucronata</name>
    <name type="common">Asiatic mangrove</name>
    <dbReference type="NCBI Taxonomy" id="61149"/>
    <lineage>
        <taxon>Eukaryota</taxon>
        <taxon>Viridiplantae</taxon>
        <taxon>Streptophyta</taxon>
        <taxon>Embryophyta</taxon>
        <taxon>Tracheophyta</taxon>
        <taxon>Spermatophyta</taxon>
        <taxon>Magnoliopsida</taxon>
        <taxon>eudicotyledons</taxon>
        <taxon>Gunneridae</taxon>
        <taxon>Pentapetalae</taxon>
        <taxon>rosids</taxon>
        <taxon>fabids</taxon>
        <taxon>Malpighiales</taxon>
        <taxon>Rhizophoraceae</taxon>
        <taxon>Rhizophora</taxon>
    </lineage>
</organism>
<dbReference type="InterPro" id="IPR012340">
    <property type="entry name" value="NA-bd_OB-fold"/>
</dbReference>
<dbReference type="InterPro" id="IPR003029">
    <property type="entry name" value="S1_domain"/>
</dbReference>
<dbReference type="PANTHER" id="PTHR23270:SF10">
    <property type="entry name" value="PROTEIN RRP5 HOMOLOG"/>
    <property type="match status" value="1"/>
</dbReference>
<evidence type="ECO:0000313" key="7">
    <source>
        <dbReference type="EMBL" id="MBX30455.1"/>
    </source>
</evidence>
<dbReference type="Gene3D" id="1.25.40.10">
    <property type="entry name" value="Tetratricopeptide repeat domain"/>
    <property type="match status" value="1"/>
</dbReference>
<dbReference type="PROSITE" id="PS50126">
    <property type="entry name" value="S1"/>
    <property type="match status" value="4"/>
</dbReference>
<feature type="domain" description="S1 motif" evidence="6">
    <location>
        <begin position="348"/>
        <end position="417"/>
    </location>
</feature>
<keyword evidence="3" id="KW-0677">Repeat</keyword>
<feature type="compositionally biased region" description="Basic and acidic residues" evidence="5">
    <location>
        <begin position="597"/>
        <end position="623"/>
    </location>
</feature>
<dbReference type="Gene3D" id="2.40.50.140">
    <property type="entry name" value="Nucleic acid-binding proteins"/>
    <property type="match status" value="4"/>
</dbReference>
<comment type="subcellular location">
    <subcellularLocation>
        <location evidence="1">Nucleus</location>
        <location evidence="1">Nucleolus</location>
    </subcellularLocation>
</comment>
<sequence length="734" mass="82942">MALPSPSTSGRLLLLLKSISEVTRDSSSKKARKKSSYNVGSLVQAEITEVKPLEMRLKFGIGFRGRIHITEINDFALENPFGSFKIGQTISARIVAKPAQSDNKKSQMWELSIRPKILADSGEQGDEKLQFYVGQRVTGYVYKVDSEWAWLAVSRHAKAQLFISDSSCEPLELQEFQKHFYVGKAVIGYVLSYRKDKTLLRLVLHPPRAPIGRYGSEVMIDNNKQDIVPNDIDIAHICEEDIVGGRISKIYPGVGGLLVKIGPTIYGRVHFTEIHDMWVPDPLSQYSEGEFVKCKILEISRSVRGNYQIDLSLRLSLDGMLNQNSVDLSDDVGTSSRRADKIEDLHPNMVVQGYVKNVTAKGCFILLSRKLDAKILLSNLSDGYIDDPEKEFPIGKLVVGKILSVEPLSKRVEVTLKLSGSIATKSETSDLSHLSVGSIISGKIKRVESYGLFIEIDHTNLVGLCHVSQLSDDHVDKIESEYRAGEMVTAKILKIDEKRHRISLGMKDIHSIGDVGTLPSTGESDEAFTEDDHNDTWSMKFPESNLLEINLNIECENEECPVLAQAELRASIPPLEVNLDELGQSHVEDAPSQSQQHVDEADTGDEKNKRQARKKEKEQREQEIRAAEERLLEKDIPRTADEFEKLVRSSPNSSFVWIKYMAFMLSLANIEKARLIAERFPLDIVKNLHLVLENRCQLSFRRMVDYFYLGQKQNFKGYFYFLKGLEDNKYSRRE</sequence>
<dbReference type="Pfam" id="PF23459">
    <property type="entry name" value="S1_RRP5"/>
    <property type="match status" value="1"/>
</dbReference>
<evidence type="ECO:0000259" key="6">
    <source>
        <dbReference type="PROSITE" id="PS50126"/>
    </source>
</evidence>
<dbReference type="InterPro" id="IPR011990">
    <property type="entry name" value="TPR-like_helical_dom_sf"/>
</dbReference>
<dbReference type="InterPro" id="IPR057302">
    <property type="entry name" value="Rrp5_S1"/>
</dbReference>
<feature type="domain" description="S1 motif" evidence="6">
    <location>
        <begin position="240"/>
        <end position="314"/>
    </location>
</feature>
<dbReference type="Pfam" id="PF00575">
    <property type="entry name" value="S1"/>
    <property type="match status" value="2"/>
</dbReference>
<evidence type="ECO:0000256" key="1">
    <source>
        <dbReference type="ARBA" id="ARBA00004604"/>
    </source>
</evidence>
<dbReference type="AlphaFoldDB" id="A0A2P2MJS6"/>
<dbReference type="FunFam" id="2.40.50.140:FF:000159">
    <property type="entry name" value="rRNA biogenesis protein rrp5"/>
    <property type="match status" value="1"/>
</dbReference>
<feature type="region of interest" description="Disordered" evidence="5">
    <location>
        <begin position="515"/>
        <end position="536"/>
    </location>
</feature>
<dbReference type="PANTHER" id="PTHR23270">
    <property type="entry name" value="PROGRAMMED CELL DEATH PROTEIN 11 PRE-RRNA PROCESSING PROTEIN RRP5"/>
    <property type="match status" value="1"/>
</dbReference>
<keyword evidence="4" id="KW-0539">Nucleus</keyword>
<feature type="domain" description="S1 motif" evidence="6">
    <location>
        <begin position="437"/>
        <end position="507"/>
    </location>
</feature>
<dbReference type="GO" id="GO:0032040">
    <property type="term" value="C:small-subunit processome"/>
    <property type="evidence" value="ECO:0007669"/>
    <property type="project" value="TreeGrafter"/>
</dbReference>
<reference evidence="7" key="1">
    <citation type="submission" date="2018-02" db="EMBL/GenBank/DDBJ databases">
        <title>Rhizophora mucronata_Transcriptome.</title>
        <authorList>
            <person name="Meera S.P."/>
            <person name="Sreeshan A."/>
            <person name="Augustine A."/>
        </authorList>
    </citation>
    <scope>NUCLEOTIDE SEQUENCE</scope>
    <source>
        <tissue evidence="7">Leaf</tissue>
    </source>
</reference>
<keyword evidence="2" id="KW-0698">rRNA processing</keyword>
<dbReference type="SMART" id="SM00316">
    <property type="entry name" value="S1"/>
    <property type="match status" value="5"/>
</dbReference>
<feature type="region of interest" description="Disordered" evidence="5">
    <location>
        <begin position="588"/>
        <end position="623"/>
    </location>
</feature>
<evidence type="ECO:0000256" key="5">
    <source>
        <dbReference type="SAM" id="MobiDB-lite"/>
    </source>
</evidence>
<feature type="domain" description="S1 motif" evidence="6">
    <location>
        <begin position="40"/>
        <end position="114"/>
    </location>
</feature>